<dbReference type="SUPFAM" id="SSF57850">
    <property type="entry name" value="RING/U-box"/>
    <property type="match status" value="1"/>
</dbReference>
<dbReference type="InterPro" id="IPR013083">
    <property type="entry name" value="Znf_RING/FYVE/PHD"/>
</dbReference>
<accession>A0A086K636</accession>
<feature type="region of interest" description="Disordered" evidence="5">
    <location>
        <begin position="162"/>
        <end position="194"/>
    </location>
</feature>
<feature type="region of interest" description="Disordered" evidence="5">
    <location>
        <begin position="90"/>
        <end position="114"/>
    </location>
</feature>
<evidence type="ECO:0000256" key="1">
    <source>
        <dbReference type="ARBA" id="ARBA00022723"/>
    </source>
</evidence>
<proteinExistence type="predicted"/>
<dbReference type="GO" id="GO:0061630">
    <property type="term" value="F:ubiquitin protein ligase activity"/>
    <property type="evidence" value="ECO:0007669"/>
    <property type="project" value="TreeGrafter"/>
</dbReference>
<feature type="compositionally biased region" description="Basic and acidic residues" evidence="5">
    <location>
        <begin position="422"/>
        <end position="433"/>
    </location>
</feature>
<dbReference type="GO" id="GO:0008270">
    <property type="term" value="F:zinc ion binding"/>
    <property type="evidence" value="ECO:0007669"/>
    <property type="project" value="UniProtKB-KW"/>
</dbReference>
<keyword evidence="1" id="KW-0479">Metal-binding</keyword>
<dbReference type="InterPro" id="IPR001841">
    <property type="entry name" value="Znf_RING"/>
</dbReference>
<dbReference type="AlphaFoldDB" id="A0A086K636"/>
<evidence type="ECO:0000259" key="6">
    <source>
        <dbReference type="PROSITE" id="PS50089"/>
    </source>
</evidence>
<evidence type="ECO:0000256" key="4">
    <source>
        <dbReference type="PROSITE-ProRule" id="PRU00175"/>
    </source>
</evidence>
<dbReference type="OrthoDB" id="421575at2759"/>
<feature type="compositionally biased region" description="Polar residues" evidence="5">
    <location>
        <begin position="447"/>
        <end position="456"/>
    </location>
</feature>
<name>A0A086K636_TOXGO</name>
<dbReference type="EMBL" id="AHZU02000813">
    <property type="protein sequence ID" value="KFG39854.1"/>
    <property type="molecule type" value="Genomic_DNA"/>
</dbReference>
<evidence type="ECO:0000256" key="5">
    <source>
        <dbReference type="SAM" id="MobiDB-lite"/>
    </source>
</evidence>
<dbReference type="Gene3D" id="3.30.40.10">
    <property type="entry name" value="Zinc/RING finger domain, C3HC4 (zinc finger)"/>
    <property type="match status" value="1"/>
</dbReference>
<gene>
    <name evidence="7" type="ORF">TGDOM2_285190</name>
</gene>
<dbReference type="PROSITE" id="PS50089">
    <property type="entry name" value="ZF_RING_2"/>
    <property type="match status" value="1"/>
</dbReference>
<organism evidence="7 8">
    <name type="scientific">Toxoplasma gondii GAB2-2007-GAL-DOM2</name>
    <dbReference type="NCBI Taxonomy" id="1130820"/>
    <lineage>
        <taxon>Eukaryota</taxon>
        <taxon>Sar</taxon>
        <taxon>Alveolata</taxon>
        <taxon>Apicomplexa</taxon>
        <taxon>Conoidasida</taxon>
        <taxon>Coccidia</taxon>
        <taxon>Eucoccidiorida</taxon>
        <taxon>Eimeriorina</taxon>
        <taxon>Sarcocystidae</taxon>
        <taxon>Toxoplasma</taxon>
    </lineage>
</organism>
<feature type="domain" description="RING-type" evidence="6">
    <location>
        <begin position="303"/>
        <end position="349"/>
    </location>
</feature>
<dbReference type="CDD" id="cd16454">
    <property type="entry name" value="RING-H2_PA-TM-RING"/>
    <property type="match status" value="1"/>
</dbReference>
<dbReference type="Proteomes" id="UP000028837">
    <property type="component" value="Unassembled WGS sequence"/>
</dbReference>
<dbReference type="PANTHER" id="PTHR15710">
    <property type="entry name" value="E3 UBIQUITIN-PROTEIN LIGASE PRAJA"/>
    <property type="match status" value="1"/>
</dbReference>
<dbReference type="SMART" id="SM00184">
    <property type="entry name" value="RING"/>
    <property type="match status" value="1"/>
</dbReference>
<evidence type="ECO:0000313" key="8">
    <source>
        <dbReference type="Proteomes" id="UP000028837"/>
    </source>
</evidence>
<feature type="compositionally biased region" description="Basic and acidic residues" evidence="5">
    <location>
        <begin position="661"/>
        <end position="682"/>
    </location>
</feature>
<dbReference type="VEuPathDB" id="ToxoDB:TGDOM2_285190"/>
<dbReference type="FunFam" id="3.30.40.10:FF:000360">
    <property type="entry name" value="E3 ubiquitin-protein ligase, putative"/>
    <property type="match status" value="1"/>
</dbReference>
<dbReference type="PANTHER" id="PTHR15710:SF243">
    <property type="entry name" value="E3 UBIQUITIN-PROTEIN LIGASE PRAJA-2 ISOFORM X1"/>
    <property type="match status" value="1"/>
</dbReference>
<evidence type="ECO:0000313" key="7">
    <source>
        <dbReference type="EMBL" id="KFG39854.1"/>
    </source>
</evidence>
<feature type="region of interest" description="Disordered" evidence="5">
    <location>
        <begin position="378"/>
        <end position="568"/>
    </location>
</feature>
<dbReference type="GO" id="GO:0005737">
    <property type="term" value="C:cytoplasm"/>
    <property type="evidence" value="ECO:0007669"/>
    <property type="project" value="TreeGrafter"/>
</dbReference>
<feature type="compositionally biased region" description="Low complexity" evidence="5">
    <location>
        <begin position="90"/>
        <end position="102"/>
    </location>
</feature>
<feature type="compositionally biased region" description="Polar residues" evidence="5">
    <location>
        <begin position="531"/>
        <end position="542"/>
    </location>
</feature>
<dbReference type="Pfam" id="PF13639">
    <property type="entry name" value="zf-RING_2"/>
    <property type="match status" value="1"/>
</dbReference>
<feature type="compositionally biased region" description="Low complexity" evidence="5">
    <location>
        <begin position="31"/>
        <end position="48"/>
    </location>
</feature>
<evidence type="ECO:0000256" key="2">
    <source>
        <dbReference type="ARBA" id="ARBA00022771"/>
    </source>
</evidence>
<feature type="compositionally biased region" description="Low complexity" evidence="5">
    <location>
        <begin position="378"/>
        <end position="392"/>
    </location>
</feature>
<dbReference type="GO" id="GO:0016567">
    <property type="term" value="P:protein ubiquitination"/>
    <property type="evidence" value="ECO:0007669"/>
    <property type="project" value="TreeGrafter"/>
</dbReference>
<reference evidence="7 8" key="1">
    <citation type="submission" date="2014-02" db="EMBL/GenBank/DDBJ databases">
        <authorList>
            <person name="Sibley D."/>
            <person name="Venepally P."/>
            <person name="Karamycheva S."/>
            <person name="Hadjithomas M."/>
            <person name="Khan A."/>
            <person name="Brunk B."/>
            <person name="Roos D."/>
            <person name="Caler E."/>
            <person name="Lorenzi H."/>
        </authorList>
    </citation>
    <scope>NUCLEOTIDE SEQUENCE [LARGE SCALE GENOMIC DNA]</scope>
    <source>
        <strain evidence="7 8">GAB2-2007-GAL-DOM2</strain>
    </source>
</reference>
<feature type="region of interest" description="Disordered" evidence="5">
    <location>
        <begin position="1"/>
        <end position="48"/>
    </location>
</feature>
<keyword evidence="3" id="KW-0862">Zinc</keyword>
<protein>
    <submittedName>
        <fullName evidence="7">Zinc finger, C3HC4 type (RING finger) domain-containing protein</fullName>
    </submittedName>
</protein>
<feature type="region of interest" description="Disordered" evidence="5">
    <location>
        <begin position="647"/>
        <end position="682"/>
    </location>
</feature>
<feature type="compositionally biased region" description="Low complexity" evidence="5">
    <location>
        <begin position="543"/>
        <end position="558"/>
    </location>
</feature>
<feature type="compositionally biased region" description="Low complexity" evidence="5">
    <location>
        <begin position="457"/>
        <end position="527"/>
    </location>
</feature>
<feature type="compositionally biased region" description="Polar residues" evidence="5">
    <location>
        <begin position="409"/>
        <end position="419"/>
    </location>
</feature>
<keyword evidence="2 4" id="KW-0863">Zinc-finger</keyword>
<comment type="caution">
    <text evidence="7">The sequence shown here is derived from an EMBL/GenBank/DDBJ whole genome shotgun (WGS) entry which is preliminary data.</text>
</comment>
<sequence length="682" mass="70004">MGNNNSTGGARPHGPGDAGGSSNLASRPLGAPASSSANSQSSAAASGSPLRGHCYACDVRGPATVDSASGDLVCGGCGAVGFVERLPETATAPSSSVPPTASGIPTGAPGSATSDPAAVVENAFGVPVGELMAQLMGGLAGLQSEDTGLFFYGDADFEEHGAEGRSSRRASQGDPLCPRVVFGSEQQRQQEEARRMMRSVFGTSVGQRPLGHGAQGADGPAQNAGQAPFIQIGNLVMQALNQALSGGAAAGLGVGEDAMDQILTMIMQNDVNRYGSPPAAASVIRSLREETLTEEQAREAGPCAICQEDYRREDIVHRLTEDASQCSHVFHRQCIIPWLEQHNSCPVCRFELPTDDAAYNQRRAELRNRVRSTLTSVAAAASNSSSPSAQGLAGQGGECEAASEAEPHPTSTFSQSGQEATEGERDRDAERDQTSNMSGQSERRPSPSASANETAGSFSSSSASSSFSPSHRSSSSSASSSSSSFPSSSSSDSVPPRSTAYSWVASGPSASSSARSSSSPVSAADSGGLPFSQSTASNSQSEPFQAFSFSATSQPSSSGPRQFAFSSSPPFFGVGGGIGFVPGMIHTAQFPPQFFHAESAGPGAGATFGASVPQSGPGVGHVFEASVGFDDPETTQQQIQEMMQQIFTGMAGGPPGSQTRSQDESRDTRRGFDGREDGCRQQ</sequence>
<evidence type="ECO:0000256" key="3">
    <source>
        <dbReference type="ARBA" id="ARBA00022833"/>
    </source>
</evidence>